<dbReference type="STRING" id="121292.AU252_19765"/>
<evidence type="ECO:0000313" key="3">
    <source>
        <dbReference type="Proteomes" id="UP000065151"/>
    </source>
</evidence>
<sequence>MPKLKNISPLGALDVPLLRRVVDAGEVFDTTEDQARVLLLQSDNYQPADKAAKTLAASLTAQQDGDGAASHDGDNEDAGTPASGEGEGEDQ</sequence>
<name>A0A0U3P1Q9_9MICC</name>
<dbReference type="KEGG" id="psul:AU252_19765"/>
<accession>A0A0U3P1Q9</accession>
<organism evidence="2">
    <name type="scientific">Pseudarthrobacter sulfonivorans</name>
    <dbReference type="NCBI Taxonomy" id="121292"/>
    <lineage>
        <taxon>Bacteria</taxon>
        <taxon>Bacillati</taxon>
        <taxon>Actinomycetota</taxon>
        <taxon>Actinomycetes</taxon>
        <taxon>Micrococcales</taxon>
        <taxon>Micrococcaceae</taxon>
        <taxon>Pseudarthrobacter</taxon>
    </lineage>
</organism>
<reference evidence="2 3" key="1">
    <citation type="submission" date="2015-12" db="EMBL/GenBank/DDBJ databases">
        <authorList>
            <person name="Shamseldin A."/>
            <person name="Moawad H."/>
            <person name="Abd El-Rahim W.M."/>
            <person name="Sadowsky M.J."/>
        </authorList>
    </citation>
    <scope>NUCLEOTIDE SEQUENCE [LARGE SCALE GENOMIC DNA]</scope>
    <source>
        <strain evidence="2 3">Ar51</strain>
    </source>
</reference>
<gene>
    <name evidence="2" type="ORF">AU252_19765</name>
</gene>
<proteinExistence type="predicted"/>
<dbReference type="EMBL" id="CP013747">
    <property type="protein sequence ID" value="ALV43119.1"/>
    <property type="molecule type" value="Genomic_DNA"/>
</dbReference>
<evidence type="ECO:0000313" key="2">
    <source>
        <dbReference type="EMBL" id="ALV43119.1"/>
    </source>
</evidence>
<protein>
    <submittedName>
        <fullName evidence="2">Uncharacterized protein</fullName>
    </submittedName>
</protein>
<feature type="region of interest" description="Disordered" evidence="1">
    <location>
        <begin position="56"/>
        <end position="91"/>
    </location>
</feature>
<evidence type="ECO:0000256" key="1">
    <source>
        <dbReference type="SAM" id="MobiDB-lite"/>
    </source>
</evidence>
<dbReference type="AlphaFoldDB" id="A0A0U3P1Q9"/>
<dbReference type="RefSeq" id="WP_058932172.1">
    <property type="nucleotide sequence ID" value="NZ_CP013747.1"/>
</dbReference>
<dbReference type="Proteomes" id="UP000065151">
    <property type="component" value="Chromosome"/>
</dbReference>